<dbReference type="InterPro" id="IPR018062">
    <property type="entry name" value="HTH_AraC-typ_CS"/>
</dbReference>
<feature type="transmembrane region" description="Helical" evidence="4">
    <location>
        <begin position="178"/>
        <end position="199"/>
    </location>
</feature>
<dbReference type="PROSITE" id="PS01124">
    <property type="entry name" value="HTH_ARAC_FAMILY_2"/>
    <property type="match status" value="1"/>
</dbReference>
<keyword evidence="4" id="KW-0812">Transmembrane</keyword>
<proteinExistence type="predicted"/>
<dbReference type="PANTHER" id="PTHR43280">
    <property type="entry name" value="ARAC-FAMILY TRANSCRIPTIONAL REGULATOR"/>
    <property type="match status" value="1"/>
</dbReference>
<comment type="caution">
    <text evidence="6">The sequence shown here is derived from an EMBL/GenBank/DDBJ whole genome shotgun (WGS) entry which is preliminary data.</text>
</comment>
<feature type="domain" description="HTH araC/xylS-type" evidence="5">
    <location>
        <begin position="269"/>
        <end position="373"/>
    </location>
</feature>
<dbReference type="Pfam" id="PF12833">
    <property type="entry name" value="HTH_18"/>
    <property type="match status" value="1"/>
</dbReference>
<dbReference type="InterPro" id="IPR009057">
    <property type="entry name" value="Homeodomain-like_sf"/>
</dbReference>
<evidence type="ECO:0000259" key="5">
    <source>
        <dbReference type="PROSITE" id="PS01124"/>
    </source>
</evidence>
<keyword evidence="2" id="KW-0238">DNA-binding</keyword>
<feature type="transmembrane region" description="Helical" evidence="4">
    <location>
        <begin position="211"/>
        <end position="232"/>
    </location>
</feature>
<dbReference type="STRING" id="1123037.GCA_000425305_01701"/>
<evidence type="ECO:0000313" key="6">
    <source>
        <dbReference type="EMBL" id="TXE18092.1"/>
    </source>
</evidence>
<organism evidence="6 7">
    <name type="scientific">Psychroserpens burtonensis</name>
    <dbReference type="NCBI Taxonomy" id="49278"/>
    <lineage>
        <taxon>Bacteria</taxon>
        <taxon>Pseudomonadati</taxon>
        <taxon>Bacteroidota</taxon>
        <taxon>Flavobacteriia</taxon>
        <taxon>Flavobacteriales</taxon>
        <taxon>Flavobacteriaceae</taxon>
        <taxon>Psychroserpens</taxon>
    </lineage>
</organism>
<feature type="transmembrane region" description="Helical" evidence="4">
    <location>
        <begin position="6"/>
        <end position="27"/>
    </location>
</feature>
<dbReference type="AlphaFoldDB" id="A0A5C7BH60"/>
<dbReference type="InterPro" id="IPR018060">
    <property type="entry name" value="HTH_AraC"/>
</dbReference>
<keyword evidence="4" id="KW-1133">Transmembrane helix</keyword>
<evidence type="ECO:0000313" key="7">
    <source>
        <dbReference type="Proteomes" id="UP000321938"/>
    </source>
</evidence>
<evidence type="ECO:0000256" key="2">
    <source>
        <dbReference type="ARBA" id="ARBA00023125"/>
    </source>
</evidence>
<keyword evidence="1" id="KW-0805">Transcription regulation</keyword>
<dbReference type="GO" id="GO:0003700">
    <property type="term" value="F:DNA-binding transcription factor activity"/>
    <property type="evidence" value="ECO:0007669"/>
    <property type="project" value="InterPro"/>
</dbReference>
<dbReference type="RefSeq" id="WP_147231512.1">
    <property type="nucleotide sequence ID" value="NZ_VOSB01000009.1"/>
</dbReference>
<feature type="transmembrane region" description="Helical" evidence="4">
    <location>
        <begin position="139"/>
        <end position="157"/>
    </location>
</feature>
<dbReference type="PROSITE" id="PS00041">
    <property type="entry name" value="HTH_ARAC_FAMILY_1"/>
    <property type="match status" value="1"/>
</dbReference>
<dbReference type="OrthoDB" id="9779074at2"/>
<name>A0A5C7BH60_9FLAO</name>
<dbReference type="Gene3D" id="1.10.10.60">
    <property type="entry name" value="Homeodomain-like"/>
    <property type="match status" value="1"/>
</dbReference>
<accession>A0A5C7BH60</accession>
<evidence type="ECO:0000256" key="1">
    <source>
        <dbReference type="ARBA" id="ARBA00023015"/>
    </source>
</evidence>
<keyword evidence="4" id="KW-0472">Membrane</keyword>
<keyword evidence="7" id="KW-1185">Reference proteome</keyword>
<dbReference type="EMBL" id="VOSB01000009">
    <property type="protein sequence ID" value="TXE18092.1"/>
    <property type="molecule type" value="Genomic_DNA"/>
</dbReference>
<dbReference type="SUPFAM" id="SSF46689">
    <property type="entry name" value="Homeodomain-like"/>
    <property type="match status" value="1"/>
</dbReference>
<sequence>MTENPFSILLITGAIHGFLFVIIPILLKKRIGKPIWFLNGLVFFISLNNLQAWLTDNNYFDSLFYIKNLVVPWYMLVTPFFYTFVVHYLNIQDKINSFLKIALVFFIVQFFIRVNLIIFCQLQVLDNTLINNYTVFEEFFNMFFAVFIFYKCFLLIYRKKELHSYALPYTSFTWLRQFMFFGLVVVLFWLFAIVANSFTGRINNVYTYYPLRLASSVLIYWVGYQGLIRYNLMVDRISLRKEINRANISETIKTEKINLKDDKHFKTFEIIELYITKHKRYLDPLFGLHNLAIEMDLSDSQISKILNTYGNYNFSDYINKLRVEYAKGLLIDNNYKDYTIIAIGLECGFNSKSTFYSAFKKFTSQTPTAYKKRNIKHR</sequence>
<dbReference type="GO" id="GO:0043565">
    <property type="term" value="F:sequence-specific DNA binding"/>
    <property type="evidence" value="ECO:0007669"/>
    <property type="project" value="InterPro"/>
</dbReference>
<evidence type="ECO:0000256" key="4">
    <source>
        <dbReference type="SAM" id="Phobius"/>
    </source>
</evidence>
<feature type="transmembrane region" description="Helical" evidence="4">
    <location>
        <begin position="98"/>
        <end position="119"/>
    </location>
</feature>
<keyword evidence="3" id="KW-0804">Transcription</keyword>
<gene>
    <name evidence="6" type="ORF">ES692_07550</name>
</gene>
<reference evidence="6 7" key="1">
    <citation type="submission" date="2019-08" db="EMBL/GenBank/DDBJ databases">
        <title>Genome of Psychroserpens burtonensis ACAM 167.</title>
        <authorList>
            <person name="Bowman J.P."/>
        </authorList>
    </citation>
    <scope>NUCLEOTIDE SEQUENCE [LARGE SCALE GENOMIC DNA]</scope>
    <source>
        <strain evidence="6 7">ACAM 167</strain>
    </source>
</reference>
<feature type="transmembrane region" description="Helical" evidence="4">
    <location>
        <begin position="34"/>
        <end position="53"/>
    </location>
</feature>
<dbReference type="PANTHER" id="PTHR43280:SF2">
    <property type="entry name" value="HTH-TYPE TRANSCRIPTIONAL REGULATOR EXSA"/>
    <property type="match status" value="1"/>
</dbReference>
<dbReference type="Proteomes" id="UP000321938">
    <property type="component" value="Unassembled WGS sequence"/>
</dbReference>
<evidence type="ECO:0000256" key="3">
    <source>
        <dbReference type="ARBA" id="ARBA00023163"/>
    </source>
</evidence>
<protein>
    <submittedName>
        <fullName evidence="6">AraC family transcriptional regulator</fullName>
    </submittedName>
</protein>
<dbReference type="SMART" id="SM00342">
    <property type="entry name" value="HTH_ARAC"/>
    <property type="match status" value="1"/>
</dbReference>
<feature type="transmembrane region" description="Helical" evidence="4">
    <location>
        <begin position="73"/>
        <end position="91"/>
    </location>
</feature>